<dbReference type="RefSeq" id="WP_345823631.1">
    <property type="nucleotide sequence ID" value="NZ_JBDIML010000001.1"/>
</dbReference>
<dbReference type="NCBIfam" id="NF001243">
    <property type="entry name" value="PRK00216.1-4"/>
    <property type="match status" value="1"/>
</dbReference>
<protein>
    <recommendedName>
        <fullName evidence="5 6">Demethylmenaquinone methyltransferase</fullName>
        <ecNumber evidence="5 6">2.1.1.163</ecNumber>
    </recommendedName>
</protein>
<comment type="pathway">
    <text evidence="5">Quinol/quinone metabolism; menaquinone biosynthesis; menaquinol from 1,4-dihydroxy-2-naphthoate: step 2/2.</text>
</comment>
<reference evidence="7 8" key="1">
    <citation type="submission" date="2024-05" db="EMBL/GenBank/DDBJ databases">
        <authorList>
            <person name="Haq I."/>
            <person name="Ullah Z."/>
            <person name="Ahmad R."/>
            <person name="Li M."/>
            <person name="Tong Y."/>
        </authorList>
    </citation>
    <scope>NUCLEOTIDE SEQUENCE [LARGE SCALE GENOMIC DNA]</scope>
    <source>
        <strain evidence="7 8">16A2E</strain>
    </source>
</reference>
<dbReference type="EC" id="2.1.1.163" evidence="5 6"/>
<evidence type="ECO:0000256" key="3">
    <source>
        <dbReference type="ARBA" id="ARBA00022679"/>
    </source>
</evidence>
<dbReference type="PROSITE" id="PS01184">
    <property type="entry name" value="UBIE_2"/>
    <property type="match status" value="1"/>
</dbReference>
<evidence type="ECO:0000256" key="4">
    <source>
        <dbReference type="ARBA" id="ARBA00022691"/>
    </source>
</evidence>
<dbReference type="PROSITE" id="PS51608">
    <property type="entry name" value="SAM_MT_UBIE"/>
    <property type="match status" value="1"/>
</dbReference>
<feature type="binding site" evidence="5">
    <location>
        <position position="59"/>
    </location>
    <ligand>
        <name>S-adenosyl-L-methionine</name>
        <dbReference type="ChEBI" id="CHEBI:59789"/>
    </ligand>
</feature>
<dbReference type="HAMAP" id="MF_01813">
    <property type="entry name" value="MenG_UbiE_methyltr"/>
    <property type="match status" value="1"/>
</dbReference>
<feature type="binding site" evidence="5">
    <location>
        <position position="80"/>
    </location>
    <ligand>
        <name>S-adenosyl-L-methionine</name>
        <dbReference type="ChEBI" id="CHEBI:59789"/>
    </ligand>
</feature>
<evidence type="ECO:0000256" key="5">
    <source>
        <dbReference type="HAMAP-Rule" id="MF_01813"/>
    </source>
</evidence>
<feature type="binding site" evidence="5">
    <location>
        <begin position="107"/>
        <end position="108"/>
    </location>
    <ligand>
        <name>S-adenosyl-L-methionine</name>
        <dbReference type="ChEBI" id="CHEBI:59789"/>
    </ligand>
</feature>
<name>A0ABU9XD39_9BACI</name>
<evidence type="ECO:0000256" key="1">
    <source>
        <dbReference type="ARBA" id="ARBA00022428"/>
    </source>
</evidence>
<keyword evidence="3 5" id="KW-0808">Transferase</keyword>
<evidence type="ECO:0000313" key="7">
    <source>
        <dbReference type="EMBL" id="MEN2766177.1"/>
    </source>
</evidence>
<dbReference type="InterPro" id="IPR029063">
    <property type="entry name" value="SAM-dependent_MTases_sf"/>
</dbReference>
<comment type="catalytic activity">
    <reaction evidence="5">
        <text>a 2-demethylmenaquinol + S-adenosyl-L-methionine = a menaquinol + S-adenosyl-L-homocysteine + H(+)</text>
        <dbReference type="Rhea" id="RHEA:42640"/>
        <dbReference type="Rhea" id="RHEA-COMP:9539"/>
        <dbReference type="Rhea" id="RHEA-COMP:9563"/>
        <dbReference type="ChEBI" id="CHEBI:15378"/>
        <dbReference type="ChEBI" id="CHEBI:18151"/>
        <dbReference type="ChEBI" id="CHEBI:55437"/>
        <dbReference type="ChEBI" id="CHEBI:57856"/>
        <dbReference type="ChEBI" id="CHEBI:59789"/>
        <dbReference type="EC" id="2.1.1.163"/>
    </reaction>
</comment>
<dbReference type="NCBIfam" id="TIGR02752">
    <property type="entry name" value="MenG_heptapren"/>
    <property type="match status" value="1"/>
</dbReference>
<dbReference type="PROSITE" id="PS01183">
    <property type="entry name" value="UBIE_1"/>
    <property type="match status" value="1"/>
</dbReference>
<keyword evidence="1 5" id="KW-0474">Menaquinone biosynthesis</keyword>
<dbReference type="PANTHER" id="PTHR43591:SF24">
    <property type="entry name" value="2-METHOXY-6-POLYPRENYL-1,4-BENZOQUINOL METHYLASE, MITOCHONDRIAL"/>
    <property type="match status" value="1"/>
</dbReference>
<dbReference type="Proteomes" id="UP001444625">
    <property type="component" value="Unassembled WGS sequence"/>
</dbReference>
<dbReference type="GO" id="GO:0043770">
    <property type="term" value="F:demethylmenaquinone methyltransferase activity"/>
    <property type="evidence" value="ECO:0007669"/>
    <property type="project" value="UniProtKB-EC"/>
</dbReference>
<dbReference type="Gene3D" id="3.40.50.150">
    <property type="entry name" value="Vaccinia Virus protein VP39"/>
    <property type="match status" value="1"/>
</dbReference>
<proteinExistence type="inferred from homology"/>
<dbReference type="InterPro" id="IPR004033">
    <property type="entry name" value="UbiE/COQ5_MeTrFase"/>
</dbReference>
<comment type="function">
    <text evidence="5">Methyltransferase required for the conversion of demethylmenaquinol (DMKH2) to menaquinol (MKH2).</text>
</comment>
<evidence type="ECO:0000313" key="8">
    <source>
        <dbReference type="Proteomes" id="UP001444625"/>
    </source>
</evidence>
<evidence type="ECO:0000256" key="2">
    <source>
        <dbReference type="ARBA" id="ARBA00022603"/>
    </source>
</evidence>
<keyword evidence="2 5" id="KW-0489">Methyltransferase</keyword>
<dbReference type="InterPro" id="IPR014122">
    <property type="entry name" value="MenG_heptapren"/>
</dbReference>
<dbReference type="EMBL" id="JBDIML010000001">
    <property type="protein sequence ID" value="MEN2766177.1"/>
    <property type="molecule type" value="Genomic_DNA"/>
</dbReference>
<comment type="caution">
    <text evidence="5">Lacks conserved residue(s) required for the propagation of feature annotation.</text>
</comment>
<keyword evidence="8" id="KW-1185">Reference proteome</keyword>
<dbReference type="CDD" id="cd02440">
    <property type="entry name" value="AdoMet_MTases"/>
    <property type="match status" value="1"/>
</dbReference>
<organism evidence="7 8">
    <name type="scientific">Ornithinibacillus xuwenensis</name>
    <dbReference type="NCBI Taxonomy" id="3144668"/>
    <lineage>
        <taxon>Bacteria</taxon>
        <taxon>Bacillati</taxon>
        <taxon>Bacillota</taxon>
        <taxon>Bacilli</taxon>
        <taxon>Bacillales</taxon>
        <taxon>Bacillaceae</taxon>
        <taxon>Ornithinibacillus</taxon>
    </lineage>
</organism>
<comment type="similarity">
    <text evidence="5">Belongs to the class I-like SAM-binding methyltransferase superfamily. MenG/UbiE family.</text>
</comment>
<gene>
    <name evidence="5 7" type="primary">menG</name>
    <name evidence="7" type="ORF">ABC228_03180</name>
</gene>
<accession>A0ABU9XD39</accession>
<dbReference type="NCBIfam" id="TIGR01934">
    <property type="entry name" value="MenG_MenH_UbiE"/>
    <property type="match status" value="1"/>
</dbReference>
<keyword evidence="4 5" id="KW-0949">S-adenosyl-L-methionine</keyword>
<evidence type="ECO:0000256" key="6">
    <source>
        <dbReference type="NCBIfam" id="TIGR02752"/>
    </source>
</evidence>
<comment type="caution">
    <text evidence="7">The sequence shown here is derived from an EMBL/GenBank/DDBJ whole genome shotgun (WGS) entry which is preliminary data.</text>
</comment>
<dbReference type="NCBIfam" id="NF001244">
    <property type="entry name" value="PRK00216.1-5"/>
    <property type="match status" value="1"/>
</dbReference>
<dbReference type="PANTHER" id="PTHR43591">
    <property type="entry name" value="METHYLTRANSFERASE"/>
    <property type="match status" value="1"/>
</dbReference>
<dbReference type="GO" id="GO:0032259">
    <property type="term" value="P:methylation"/>
    <property type="evidence" value="ECO:0007669"/>
    <property type="project" value="UniProtKB-KW"/>
</dbReference>
<sequence>MPDKTKEERVHNVFEKIYDNYDSMNSIISFQRHKAWRKDVMKQMNVTNGATALDVCCGTGDWAIALAEATGPTGKVVGLDFSKNMLSVAIEKNKALKYKHLEFTHGNAMELPYEDNTFDFVTIGFGLRNVPDYRTVLQEMQRVVKPGGKVVCLETSQPTLFGFKQLYFFYFRYIMPLFGRIFAKSYKEYSWLNESTRNFPDKNTLKQMFLDAGFSNVKVKSYTGGVAAMHMGIK</sequence>
<dbReference type="InterPro" id="IPR023576">
    <property type="entry name" value="UbiE/COQ5_MeTrFase_CS"/>
</dbReference>
<dbReference type="SUPFAM" id="SSF53335">
    <property type="entry name" value="S-adenosyl-L-methionine-dependent methyltransferases"/>
    <property type="match status" value="1"/>
</dbReference>
<dbReference type="Pfam" id="PF01209">
    <property type="entry name" value="Ubie_methyltran"/>
    <property type="match status" value="1"/>
</dbReference>